<name>A0A016TVT1_9BILA</name>
<dbReference type="AlphaFoldDB" id="A0A016TVT1"/>
<sequence length="193" mass="22453">MGQRLAPLLAIAFMAKIEAPVLESRPLLYCRYIDDCFIICSTQSEMDRIFEMMNQQSEHIKLTRETPTQDWLPFTHSRYFVDSLIGENAANTETNNHYLILHRFFRDITKCNIAAIEGSSDGLILFVFLRLVEGTKRRLDQTMLVGRLQFTLLRRASEATPTQLTYYSTNRRDDSSYPTKFCRKERNPQSPVV</sequence>
<evidence type="ECO:0000259" key="2">
    <source>
        <dbReference type="PROSITE" id="PS50878"/>
    </source>
</evidence>
<dbReference type="Proteomes" id="UP000024635">
    <property type="component" value="Unassembled WGS sequence"/>
</dbReference>
<keyword evidence="4" id="KW-1185">Reference proteome</keyword>
<organism evidence="3 4">
    <name type="scientific">Ancylostoma ceylanicum</name>
    <dbReference type="NCBI Taxonomy" id="53326"/>
    <lineage>
        <taxon>Eukaryota</taxon>
        <taxon>Metazoa</taxon>
        <taxon>Ecdysozoa</taxon>
        <taxon>Nematoda</taxon>
        <taxon>Chromadorea</taxon>
        <taxon>Rhabditida</taxon>
        <taxon>Rhabditina</taxon>
        <taxon>Rhabditomorpha</taxon>
        <taxon>Strongyloidea</taxon>
        <taxon>Ancylostomatidae</taxon>
        <taxon>Ancylostomatinae</taxon>
        <taxon>Ancylostoma</taxon>
    </lineage>
</organism>
<gene>
    <name evidence="3" type="primary">Acey_s0073.g744</name>
    <name evidence="3" type="ORF">Y032_0073g744</name>
</gene>
<feature type="domain" description="Reverse transcriptase" evidence="2">
    <location>
        <begin position="1"/>
        <end position="85"/>
    </location>
</feature>
<evidence type="ECO:0000313" key="4">
    <source>
        <dbReference type="Proteomes" id="UP000024635"/>
    </source>
</evidence>
<reference evidence="4" key="1">
    <citation type="journal article" date="2015" name="Nat. Genet.">
        <title>The genome and transcriptome of the zoonotic hookworm Ancylostoma ceylanicum identify infection-specific gene families.</title>
        <authorList>
            <person name="Schwarz E.M."/>
            <person name="Hu Y."/>
            <person name="Antoshechkin I."/>
            <person name="Miller M.M."/>
            <person name="Sternberg P.W."/>
            <person name="Aroian R.V."/>
        </authorList>
    </citation>
    <scope>NUCLEOTIDE SEQUENCE</scope>
    <source>
        <strain evidence="4">HY135</strain>
    </source>
</reference>
<dbReference type="PANTHER" id="PTHR21301:SF10">
    <property type="entry name" value="REVERSE TRANSCRIPTASE DOMAIN-CONTAINING PROTEIN"/>
    <property type="match status" value="1"/>
</dbReference>
<dbReference type="InterPro" id="IPR000477">
    <property type="entry name" value="RT_dom"/>
</dbReference>
<comment type="caution">
    <text evidence="3">The sequence shown here is derived from an EMBL/GenBank/DDBJ whole genome shotgun (WGS) entry which is preliminary data.</text>
</comment>
<proteinExistence type="predicted"/>
<dbReference type="EMBL" id="JARK01001409">
    <property type="protein sequence ID" value="EYC06866.1"/>
    <property type="molecule type" value="Genomic_DNA"/>
</dbReference>
<dbReference type="PROSITE" id="PS50878">
    <property type="entry name" value="RT_POL"/>
    <property type="match status" value="1"/>
</dbReference>
<feature type="region of interest" description="Disordered" evidence="1">
    <location>
        <begin position="168"/>
        <end position="193"/>
    </location>
</feature>
<evidence type="ECO:0000313" key="3">
    <source>
        <dbReference type="EMBL" id="EYC06866.1"/>
    </source>
</evidence>
<accession>A0A016TVT1</accession>
<dbReference type="PANTHER" id="PTHR21301">
    <property type="entry name" value="REVERSE TRANSCRIPTASE"/>
    <property type="match status" value="1"/>
</dbReference>
<dbReference type="OrthoDB" id="5823133at2759"/>
<protein>
    <recommendedName>
        <fullName evidence="2">Reverse transcriptase domain-containing protein</fullName>
    </recommendedName>
</protein>
<evidence type="ECO:0000256" key="1">
    <source>
        <dbReference type="SAM" id="MobiDB-lite"/>
    </source>
</evidence>